<evidence type="ECO:0000313" key="2">
    <source>
        <dbReference type="Proteomes" id="UP000240212"/>
    </source>
</evidence>
<name>A0A2P8VGV2_9ENTR</name>
<evidence type="ECO:0008006" key="3">
    <source>
        <dbReference type="Google" id="ProtNLM"/>
    </source>
</evidence>
<dbReference type="STRING" id="1388748.GCA_000463155_00600"/>
<gene>
    <name evidence="1" type="ORF">C7G83_14270</name>
</gene>
<evidence type="ECO:0000313" key="1">
    <source>
        <dbReference type="EMBL" id="PSN06770.1"/>
    </source>
</evidence>
<sequence>MEESMNNTVRNDDPGMDYPALFSGLPIIRSENEKELVRFCESNQRCVLASMPWAASEIAGICGFSTLFHLMYRHGGRKIYMPKDALRFAQLYAVDINDVDYKKLARRADTSGHIELPSAWGVFIAIRRAAMQMAMRENVPSQELTRTFGVSMRNIRMIRSSTGKIKGGEPL</sequence>
<organism evidence="1 2">
    <name type="scientific">Siccibacter turicensis</name>
    <dbReference type="NCBI Taxonomy" id="357233"/>
    <lineage>
        <taxon>Bacteria</taxon>
        <taxon>Pseudomonadati</taxon>
        <taxon>Pseudomonadota</taxon>
        <taxon>Gammaproteobacteria</taxon>
        <taxon>Enterobacterales</taxon>
        <taxon>Enterobacteriaceae</taxon>
        <taxon>Siccibacter</taxon>
    </lineage>
</organism>
<comment type="caution">
    <text evidence="1">The sequence shown here is derived from an EMBL/GenBank/DDBJ whole genome shotgun (WGS) entry which is preliminary data.</text>
</comment>
<keyword evidence="2" id="KW-1185">Reference proteome</keyword>
<dbReference type="EMBL" id="PYEP01000006">
    <property type="protein sequence ID" value="PSN06770.1"/>
    <property type="molecule type" value="Genomic_DNA"/>
</dbReference>
<reference evidence="1 2" key="1">
    <citation type="submission" date="2018-03" db="EMBL/GenBank/DDBJ databases">
        <title>Draft genome sequence of the first documented clinical Siccibacter turicensis isolate in Austria.</title>
        <authorList>
            <person name="Lepuschitz S."/>
            <person name="Pekard-Amenitsch S."/>
            <person name="Haunold R."/>
            <person name="Schill S."/>
            <person name="Mach R."/>
            <person name="Allerberger F."/>
            <person name="Ruppitsch W."/>
            <person name="Forsythe S.J."/>
        </authorList>
    </citation>
    <scope>NUCLEOTIDE SEQUENCE [LARGE SCALE GENOMIC DNA]</scope>
    <source>
        <strain evidence="1 2">6100069499-17</strain>
    </source>
</reference>
<proteinExistence type="predicted"/>
<protein>
    <recommendedName>
        <fullName evidence="3">Mor transcription activator domain-containing protein</fullName>
    </recommendedName>
</protein>
<dbReference type="Proteomes" id="UP000240212">
    <property type="component" value="Unassembled WGS sequence"/>
</dbReference>
<dbReference type="AlphaFoldDB" id="A0A2P8VGV2"/>
<accession>A0A2P8VGV2</accession>